<name>A0A0E9PQY5_ANGAN</name>
<organism evidence="1">
    <name type="scientific">Anguilla anguilla</name>
    <name type="common">European freshwater eel</name>
    <name type="synonym">Muraena anguilla</name>
    <dbReference type="NCBI Taxonomy" id="7936"/>
    <lineage>
        <taxon>Eukaryota</taxon>
        <taxon>Metazoa</taxon>
        <taxon>Chordata</taxon>
        <taxon>Craniata</taxon>
        <taxon>Vertebrata</taxon>
        <taxon>Euteleostomi</taxon>
        <taxon>Actinopterygii</taxon>
        <taxon>Neopterygii</taxon>
        <taxon>Teleostei</taxon>
        <taxon>Anguilliformes</taxon>
        <taxon>Anguillidae</taxon>
        <taxon>Anguilla</taxon>
    </lineage>
</organism>
<reference evidence="1" key="1">
    <citation type="submission" date="2014-11" db="EMBL/GenBank/DDBJ databases">
        <authorList>
            <person name="Amaro Gonzalez C."/>
        </authorList>
    </citation>
    <scope>NUCLEOTIDE SEQUENCE</scope>
</reference>
<dbReference type="EMBL" id="GBXM01101860">
    <property type="protein sequence ID" value="JAH06717.1"/>
    <property type="molecule type" value="Transcribed_RNA"/>
</dbReference>
<proteinExistence type="predicted"/>
<accession>A0A0E9PQY5</accession>
<dbReference type="AlphaFoldDB" id="A0A0E9PQY5"/>
<protein>
    <submittedName>
        <fullName evidence="1">Uncharacterized protein</fullName>
    </submittedName>
</protein>
<evidence type="ECO:0000313" key="1">
    <source>
        <dbReference type="EMBL" id="JAH06717.1"/>
    </source>
</evidence>
<sequence length="66" mass="7530">MEVCLMSSPIRHACSCRVRHFVPREQCEQGVRYMNGSWVCFPHPDSVLAQSRLLPSAERGDQSQPK</sequence>
<reference evidence="1" key="2">
    <citation type="journal article" date="2015" name="Fish Shellfish Immunol.">
        <title>Early steps in the European eel (Anguilla anguilla)-Vibrio vulnificus interaction in the gills: Role of the RtxA13 toxin.</title>
        <authorList>
            <person name="Callol A."/>
            <person name="Pajuelo D."/>
            <person name="Ebbesson L."/>
            <person name="Teles M."/>
            <person name="MacKenzie S."/>
            <person name="Amaro C."/>
        </authorList>
    </citation>
    <scope>NUCLEOTIDE SEQUENCE</scope>
</reference>